<proteinExistence type="predicted"/>
<dbReference type="Proteomes" id="UP000010953">
    <property type="component" value="Unassembled WGS sequence"/>
</dbReference>
<sequence length="50" mass="5445">MTSPYLGLVLRKSTGCDTRTGFEAFQTKEEILISSCAGKAPSIQLPTSYF</sequence>
<evidence type="ECO:0000313" key="2">
    <source>
        <dbReference type="Proteomes" id="UP000010953"/>
    </source>
</evidence>
<evidence type="ECO:0000313" key="1">
    <source>
        <dbReference type="EMBL" id="EMS33501.1"/>
    </source>
</evidence>
<organism evidence="1 2">
    <name type="scientific">Mariniradius saccharolyticus AK6</name>
    <dbReference type="NCBI Taxonomy" id="1239962"/>
    <lineage>
        <taxon>Bacteria</taxon>
        <taxon>Pseudomonadati</taxon>
        <taxon>Bacteroidota</taxon>
        <taxon>Cytophagia</taxon>
        <taxon>Cytophagales</taxon>
        <taxon>Cyclobacteriaceae</taxon>
        <taxon>Mariniradius</taxon>
    </lineage>
</organism>
<reference evidence="1" key="1">
    <citation type="submission" date="2013-01" db="EMBL/GenBank/DDBJ databases">
        <title>Genome assembly of Mariniradius saccharolyticus AK6.</title>
        <authorList>
            <person name="Vaidya B."/>
            <person name="Khatri I."/>
            <person name="Tanuku N.R.S."/>
            <person name="Subramanian S."/>
            <person name="Pinnaka A."/>
        </authorList>
    </citation>
    <scope>NUCLEOTIDE SEQUENCE [LARGE SCALE GENOMIC DNA]</scope>
    <source>
        <strain evidence="1">AK6</strain>
    </source>
</reference>
<name>M7Y8J2_9BACT</name>
<keyword evidence="2" id="KW-1185">Reference proteome</keyword>
<gene>
    <name evidence="1" type="ORF">C943_04379</name>
</gene>
<dbReference type="AlphaFoldDB" id="M7Y8J2"/>
<comment type="caution">
    <text evidence="1">The sequence shown here is derived from an EMBL/GenBank/DDBJ whole genome shotgun (WGS) entry which is preliminary data.</text>
</comment>
<dbReference type="EMBL" id="AMZY02000009">
    <property type="protein sequence ID" value="EMS33501.1"/>
    <property type="molecule type" value="Genomic_DNA"/>
</dbReference>
<dbReference type="InParanoid" id="M7Y8J2"/>
<accession>M7Y8J2</accession>
<protein>
    <submittedName>
        <fullName evidence="1">Uncharacterized protein</fullName>
    </submittedName>
</protein>